<dbReference type="AlphaFoldDB" id="A0A4Y9ILV9"/>
<accession>A0A4Y9ILV9</accession>
<dbReference type="NCBIfam" id="TIGR04474">
    <property type="entry name" value="tcm_partner"/>
    <property type="match status" value="1"/>
</dbReference>
<sequence>MLFKHYIQMAKKDIHKSSFDDGTKIKLHILKEYFKEWLPVFTKRKELFWKDIYVYDFFAGEGTDIDGQLGSPLIIIDEIKTHCKALKDRNISCSLIFNEFDSSKVETLHLKVQNLKESCSKEDICPNKNSKVCPFSLEIHNKDFQTFFNNMYLQISEESKLPRFMFLDQYGIKQITNDIFKKLVSLNRTDFIFFISSSFADRFADMPEFRQYLNLSREDFDIGKPYQCHRVIFNYYKHLIPSDTQYFLAPFSIKKKNNIYGLIFGTNHTLGIEKFLNICWKINDQTGDANFDIDNEKINRIQPNLFAEFDIPNKLALFKEELKNKISKKEICSNIEMYNFAFEMGCLPKHANDVIKEMVNDKVLKRKPSLVNTNVHKVSEDKFELS</sequence>
<name>A0A4Y9ILV9_9BACT</name>
<organism evidence="1 2">
    <name type="scientific">Dysgonomonas mossii</name>
    <dbReference type="NCBI Taxonomy" id="163665"/>
    <lineage>
        <taxon>Bacteria</taxon>
        <taxon>Pseudomonadati</taxon>
        <taxon>Bacteroidota</taxon>
        <taxon>Bacteroidia</taxon>
        <taxon>Bacteroidales</taxon>
        <taxon>Dysgonomonadaceae</taxon>
        <taxon>Dysgonomonas</taxon>
    </lineage>
</organism>
<reference evidence="1 2" key="1">
    <citation type="submission" date="2019-03" db="EMBL/GenBank/DDBJ databases">
        <title>Diversity of the mouse oral microbiome.</title>
        <authorList>
            <person name="Joseph S."/>
            <person name="Aduse-Opoku J."/>
            <person name="Curtis M."/>
            <person name="Wade W."/>
            <person name="Hashim A."/>
        </authorList>
    </citation>
    <scope>NUCLEOTIDE SEQUENCE [LARGE SCALE GENOMIC DNA]</scope>
    <source>
        <strain evidence="1 2">P11</strain>
    </source>
</reference>
<dbReference type="EMBL" id="SPPK01000003">
    <property type="protein sequence ID" value="TFU89331.1"/>
    <property type="molecule type" value="Genomic_DNA"/>
</dbReference>
<dbReference type="InterPro" id="IPR031009">
    <property type="entry name" value="Tcm_partner"/>
</dbReference>
<gene>
    <name evidence="1" type="primary">tcmP</name>
    <name evidence="1" type="ORF">E4T88_11625</name>
</gene>
<proteinExistence type="predicted"/>
<evidence type="ECO:0000313" key="2">
    <source>
        <dbReference type="Proteomes" id="UP000298285"/>
    </source>
</evidence>
<dbReference type="OrthoDB" id="5318244at2"/>
<dbReference type="Proteomes" id="UP000298285">
    <property type="component" value="Unassembled WGS sequence"/>
</dbReference>
<evidence type="ECO:0000313" key="1">
    <source>
        <dbReference type="EMBL" id="TFU89331.1"/>
    </source>
</evidence>
<comment type="caution">
    <text evidence="1">The sequence shown here is derived from an EMBL/GenBank/DDBJ whole genome shotgun (WGS) entry which is preliminary data.</text>
</comment>
<protein>
    <submittedName>
        <fullName evidence="1">Three-Cys-motif partner protein TcmP</fullName>
    </submittedName>
</protein>